<keyword evidence="2" id="KW-1185">Reference proteome</keyword>
<evidence type="ECO:0000313" key="1">
    <source>
        <dbReference type="EMBL" id="SDK95593.1"/>
    </source>
</evidence>
<organism evidence="1 2">
    <name type="scientific">Meinhardsimonia xiamenensis</name>
    <dbReference type="NCBI Taxonomy" id="990712"/>
    <lineage>
        <taxon>Bacteria</taxon>
        <taxon>Pseudomonadati</taxon>
        <taxon>Pseudomonadota</taxon>
        <taxon>Alphaproteobacteria</taxon>
        <taxon>Rhodobacterales</taxon>
        <taxon>Paracoccaceae</taxon>
        <taxon>Meinhardsimonia</taxon>
    </lineage>
</organism>
<dbReference type="OrthoDB" id="7929427at2"/>
<dbReference type="Proteomes" id="UP000199328">
    <property type="component" value="Unassembled WGS sequence"/>
</dbReference>
<sequence length="507" mass="53396">MALGASGLAPAACEEAPLSAIDWLSQGLGAPPASALPDPESVSLPRTDLPGGKIEVTPIAQPSPEAVGLLPVSVTGLPRDLWARSDAGDLARRLADFRPDMLPAARRLLFVLLLAELDPPAGEGHETRLLLARVDALLRFGAVEQAQALLMRAGPRNRALVSRMFDAALLTGAEDVACAEIAAAPALAPGLAARVFCLARAGDVAAADLLLAAGRALGELSVYEDALLARFLHPEAFEGLPPLAPPETMTPLIFRLFEAIGEPLPTANLPLAYAHADLRPVAGWRAQIEAAERLARAGALPANRLLGLWTERRPAASGGIWDRVAALQVFDAAVTDRDLGRIEASLPPAWAQMRRAGLEPVFAEIYALPLEHLPLSGEAEQIRFTLGMLSDRYERYARARTSPPEAGDALLAAIATGEMPDTISSPDPFATAVFKAFRARQAPARLEGLIRSGRLGEALLRALQLVEAGADGDTAALADGLATLRAVGLEGAARRAALEVLILERRG</sequence>
<dbReference type="AlphaFoldDB" id="A0A1G9G5K6"/>
<accession>A0A1G9G5K6</accession>
<reference evidence="2" key="1">
    <citation type="submission" date="2016-10" db="EMBL/GenBank/DDBJ databases">
        <authorList>
            <person name="Varghese N."/>
            <person name="Submissions S."/>
        </authorList>
    </citation>
    <scope>NUCLEOTIDE SEQUENCE [LARGE SCALE GENOMIC DNA]</scope>
    <source>
        <strain evidence="2">CGMCC 1.10789</strain>
    </source>
</reference>
<dbReference type="RefSeq" id="WP_092500984.1">
    <property type="nucleotide sequence ID" value="NZ_FNFV01000006.1"/>
</dbReference>
<dbReference type="STRING" id="990712.SAMN05216257_10695"/>
<evidence type="ECO:0008006" key="3">
    <source>
        <dbReference type="Google" id="ProtNLM"/>
    </source>
</evidence>
<proteinExistence type="predicted"/>
<dbReference type="EMBL" id="FNFV01000006">
    <property type="protein sequence ID" value="SDK95593.1"/>
    <property type="molecule type" value="Genomic_DNA"/>
</dbReference>
<name>A0A1G9G5K6_9RHOB</name>
<gene>
    <name evidence="1" type="ORF">SAMN05216257_10695</name>
</gene>
<evidence type="ECO:0000313" key="2">
    <source>
        <dbReference type="Proteomes" id="UP000199328"/>
    </source>
</evidence>
<protein>
    <recommendedName>
        <fullName evidence="3">Antifreeze glycopeptide polyprotein</fullName>
    </recommendedName>
</protein>